<name>A0A9P4WKV1_9PLEO</name>
<dbReference type="InterPro" id="IPR019734">
    <property type="entry name" value="TPR_rpt"/>
</dbReference>
<feature type="region of interest" description="Disordered" evidence="1">
    <location>
        <begin position="996"/>
        <end position="1015"/>
    </location>
</feature>
<dbReference type="OrthoDB" id="20872at2759"/>
<dbReference type="Gene3D" id="3.40.50.300">
    <property type="entry name" value="P-loop containing nucleotide triphosphate hydrolases"/>
    <property type="match status" value="1"/>
</dbReference>
<evidence type="ECO:0000313" key="4">
    <source>
        <dbReference type="Proteomes" id="UP000758155"/>
    </source>
</evidence>
<evidence type="ECO:0000256" key="1">
    <source>
        <dbReference type="SAM" id="MobiDB-lite"/>
    </source>
</evidence>
<evidence type="ECO:0000259" key="2">
    <source>
        <dbReference type="Pfam" id="PF06985"/>
    </source>
</evidence>
<sequence>MRLLETIDGRSYNLTSDFVQTSRIPPYAILSHTWEDNQEITFDDINEDKRGRYRRWVASVRLLQRKSGYDKLRFCAKQANRDGLRYFWVDTCCINKSDPQELETAINSMFCWYKNASKCYVYLSDVTVERPSGGTQDPTWQLAFMKSRWFTRGWTLQELLAPAVVEFFSKEGKYLGNRLELKEVIHDITNIPTAALSGAPLEEFGVDERLAWASTRQTTYEEDEIYSLLGIFDVRLPFIYTEGYDKALRRLLNEIDDLRATSVNPDKIKLFAERSTVPFRRDKDFVYCDSLATLHRICAGPVRCVALVGFGGVGKSQIAIEYAYQVLDDTPAIWVFWVHAETKERLREGYLQIAKKMNIAGCDNPGANIVQLVNRWLSNEANGKWVLVLDSADDVNVFLDDTSTSYATYKSESLHKPNLPSILPESTIGSIIITSRSHEAACMLTGNESSTIEVHAMNDRDAFALLQNKFTFPVDRDEARALINTLDHMPLALTQAAAFINRTPRMSIARYLEEVSRDPTRLMDSEQVDIRRDAAASSSITMTWQLSFDYLRGRSPSATRLLFLMSLFDRQGIPKALLEDKYTAHEHGLSDFDHDLYMLTSLCFVKTVEGGREFEMHGLVQFTTKRWMELNGELEKWKSVYVGIINKHFPEGRPEKWAVCENLFPHAQAALNNHPFGADALEAWASISWKAAWYMGERGEFSKAYKLALDSLEVREVLLDPEDPEIFDSLNSVGVALSRLGRYKEAKGIYQRAIIAQERVLGVDHLDTLTSMLNIAQLSGSQGQWKNSEALLQQILGMASKKDTEPGRSLTLSTLTTLANVHRNLGRYKEAADLEIRILQSRESDLGSEHPTTVAVKGNLAYTYRHLGRLQEAEDLNLQILSTQETHHHAETEILTTKAHLASIYLLQGRTALAETLHLEVLTATQARLGPDHPDTLHAIANLARTYQTQGRLHEALALQLQLLDLRIKLLGNEHPATLDAQACLAKMHESLARSEKSKALLTNGSNGRRDVEAI</sequence>
<dbReference type="InterPro" id="IPR011990">
    <property type="entry name" value="TPR-like_helical_dom_sf"/>
</dbReference>
<dbReference type="InterPro" id="IPR010730">
    <property type="entry name" value="HET"/>
</dbReference>
<dbReference type="Proteomes" id="UP000758155">
    <property type="component" value="Unassembled WGS sequence"/>
</dbReference>
<dbReference type="Pfam" id="PF06985">
    <property type="entry name" value="HET"/>
    <property type="match status" value="1"/>
</dbReference>
<dbReference type="SUPFAM" id="SSF48452">
    <property type="entry name" value="TPR-like"/>
    <property type="match status" value="1"/>
</dbReference>
<comment type="caution">
    <text evidence="3">The sequence shown here is derived from an EMBL/GenBank/DDBJ whole genome shotgun (WGS) entry which is preliminary data.</text>
</comment>
<dbReference type="Gene3D" id="1.25.40.10">
    <property type="entry name" value="Tetratricopeptide repeat domain"/>
    <property type="match status" value="2"/>
</dbReference>
<keyword evidence="4" id="KW-1185">Reference proteome</keyword>
<protein>
    <recommendedName>
        <fullName evidence="2">Heterokaryon incompatibility domain-containing protein</fullName>
    </recommendedName>
</protein>
<gene>
    <name evidence="3" type="ORF">E8E12_006631</name>
</gene>
<dbReference type="AlphaFoldDB" id="A0A9P4WKV1"/>
<dbReference type="SMART" id="SM00028">
    <property type="entry name" value="TPR"/>
    <property type="match status" value="5"/>
</dbReference>
<dbReference type="SUPFAM" id="SSF52540">
    <property type="entry name" value="P-loop containing nucleoside triphosphate hydrolases"/>
    <property type="match status" value="1"/>
</dbReference>
<dbReference type="Pfam" id="PF13424">
    <property type="entry name" value="TPR_12"/>
    <property type="match status" value="3"/>
</dbReference>
<dbReference type="EMBL" id="SWKV01000062">
    <property type="protein sequence ID" value="KAF3035033.1"/>
    <property type="molecule type" value="Genomic_DNA"/>
</dbReference>
<dbReference type="PANTHER" id="PTHR10622:SF11">
    <property type="entry name" value="HET-DOMAIN-CONTAINING PROTEIN"/>
    <property type="match status" value="1"/>
</dbReference>
<dbReference type="InterPro" id="IPR027417">
    <property type="entry name" value="P-loop_NTPase"/>
</dbReference>
<feature type="domain" description="Heterokaryon incompatibility" evidence="2">
    <location>
        <begin position="27"/>
        <end position="129"/>
    </location>
</feature>
<evidence type="ECO:0000313" key="3">
    <source>
        <dbReference type="EMBL" id="KAF3035033.1"/>
    </source>
</evidence>
<reference evidence="3" key="1">
    <citation type="submission" date="2019-04" db="EMBL/GenBank/DDBJ databases">
        <title>Sequencing of skin fungus with MAO and IRED activity.</title>
        <authorList>
            <person name="Marsaioli A.J."/>
            <person name="Bonatto J.M.C."/>
            <person name="Reis Junior O."/>
        </authorList>
    </citation>
    <scope>NUCLEOTIDE SEQUENCE</scope>
    <source>
        <strain evidence="3">28M1</strain>
    </source>
</reference>
<dbReference type="PANTHER" id="PTHR10622">
    <property type="entry name" value="HET DOMAIN-CONTAINING PROTEIN"/>
    <property type="match status" value="1"/>
</dbReference>
<proteinExistence type="predicted"/>
<organism evidence="3 4">
    <name type="scientific">Didymella heteroderae</name>
    <dbReference type="NCBI Taxonomy" id="1769908"/>
    <lineage>
        <taxon>Eukaryota</taxon>
        <taxon>Fungi</taxon>
        <taxon>Dikarya</taxon>
        <taxon>Ascomycota</taxon>
        <taxon>Pezizomycotina</taxon>
        <taxon>Dothideomycetes</taxon>
        <taxon>Pleosporomycetidae</taxon>
        <taxon>Pleosporales</taxon>
        <taxon>Pleosporineae</taxon>
        <taxon>Didymellaceae</taxon>
        <taxon>Didymella</taxon>
    </lineage>
</organism>
<accession>A0A9P4WKV1</accession>